<gene>
    <name evidence="1" type="ORF">A6V37_30435</name>
</gene>
<name>A0A1A9N323_9BURK</name>
<reference evidence="1 2" key="1">
    <citation type="submission" date="2016-04" db="EMBL/GenBank/DDBJ databases">
        <title>Reclassification of Paraburkholderia panaciterrae (Farh et al. 2015) Dobritsa &amp; Samadpour 2016 as a later homotypic synonym of Paraburkholderia ginsengiterrae (Farh et al. 2015) Dobritsa &amp; Samadpour 2016.</title>
        <authorList>
            <person name="Dobritsa A.P."/>
            <person name="Kutumbaka K."/>
            <person name="Samadpour M."/>
        </authorList>
    </citation>
    <scope>NUCLEOTIDE SEQUENCE [LARGE SCALE GENOMIC DNA]</scope>
    <source>
        <strain evidence="1 2">DCY85</strain>
    </source>
</reference>
<comment type="caution">
    <text evidence="1">The sequence shown here is derived from an EMBL/GenBank/DDBJ whole genome shotgun (WGS) entry which is preliminary data.</text>
</comment>
<sequence>MRWLITRAAPAAAPDARQVVDAFFDVAVRHVRIDSVVSVGVRHDFDFRSEKAHSAECKQRPDAIACVDRLDDLFHLDNLEGGQPFIGFWIDVGPAQVGNAVGNGVNAYAIDCKRSHVELHRPYLRN</sequence>
<proteinExistence type="predicted"/>
<organism evidence="1 2">
    <name type="scientific">Paraburkholderia ginsengiterrae</name>
    <dbReference type="NCBI Taxonomy" id="1462993"/>
    <lineage>
        <taxon>Bacteria</taxon>
        <taxon>Pseudomonadati</taxon>
        <taxon>Pseudomonadota</taxon>
        <taxon>Betaproteobacteria</taxon>
        <taxon>Burkholderiales</taxon>
        <taxon>Burkholderiaceae</taxon>
        <taxon>Paraburkholderia</taxon>
    </lineage>
</organism>
<dbReference type="EMBL" id="LXKA01000331">
    <property type="protein sequence ID" value="OAJ56905.1"/>
    <property type="molecule type" value="Genomic_DNA"/>
</dbReference>
<evidence type="ECO:0000313" key="1">
    <source>
        <dbReference type="EMBL" id="OAJ56905.1"/>
    </source>
</evidence>
<dbReference type="AlphaFoldDB" id="A0A1A9N323"/>
<accession>A0A1A9N323</accession>
<dbReference type="Proteomes" id="UP000078116">
    <property type="component" value="Unassembled WGS sequence"/>
</dbReference>
<evidence type="ECO:0000313" key="2">
    <source>
        <dbReference type="Proteomes" id="UP000078116"/>
    </source>
</evidence>
<protein>
    <submittedName>
        <fullName evidence="1">Uncharacterized protein</fullName>
    </submittedName>
</protein>